<proteinExistence type="predicted"/>
<accession>A0A3M9MUA6</accession>
<comment type="caution">
    <text evidence="1">The sequence shown here is derived from an EMBL/GenBank/DDBJ whole genome shotgun (WGS) entry which is preliminary data.</text>
</comment>
<evidence type="ECO:0000313" key="1">
    <source>
        <dbReference type="EMBL" id="RNI29089.1"/>
    </source>
</evidence>
<evidence type="ECO:0000313" key="2">
    <source>
        <dbReference type="Proteomes" id="UP000272117"/>
    </source>
</evidence>
<dbReference type="RefSeq" id="WP_123126148.1">
    <property type="nucleotide sequence ID" value="NZ_RJJD01000003.1"/>
</dbReference>
<dbReference type="Proteomes" id="UP000272117">
    <property type="component" value="Unassembled WGS sequence"/>
</dbReference>
<dbReference type="OrthoDB" id="1449430at2"/>
<reference evidence="1 2" key="1">
    <citation type="submission" date="2018-11" db="EMBL/GenBank/DDBJ databases">
        <title>Rufibacter latericius sp. nov., isolated from water in Baiyang Lake.</title>
        <authorList>
            <person name="Yang Y."/>
        </authorList>
    </citation>
    <scope>NUCLEOTIDE SEQUENCE [LARGE SCALE GENOMIC DNA]</scope>
    <source>
        <strain evidence="1 2">R-22-1c-1</strain>
    </source>
</reference>
<sequence>MSKLPEHFIWLNFKYLIELTTLFSPDVLHAVDELNADITFQHLDDDDEHVGEPVIIGELELLYFNLGWVRANLVDHMSLGRPYSSSEDALIDMRVWRIKDNIKQQIGGVSNGNILFVNKFIIYPEFRNQGLGEEVMRGVIKHFEFKCGYVGLKSTPLQC</sequence>
<name>A0A3M9MUA6_9BACT</name>
<dbReference type="EMBL" id="RJJD01000003">
    <property type="protein sequence ID" value="RNI29089.1"/>
    <property type="molecule type" value="Genomic_DNA"/>
</dbReference>
<organism evidence="1 2">
    <name type="scientific">Rufibacter latericius</name>
    <dbReference type="NCBI Taxonomy" id="2487040"/>
    <lineage>
        <taxon>Bacteria</taxon>
        <taxon>Pseudomonadati</taxon>
        <taxon>Bacteroidota</taxon>
        <taxon>Cytophagia</taxon>
        <taxon>Cytophagales</taxon>
        <taxon>Hymenobacteraceae</taxon>
        <taxon>Rufibacter</taxon>
    </lineage>
</organism>
<protein>
    <submittedName>
        <fullName evidence="1">Uncharacterized protein</fullName>
    </submittedName>
</protein>
<gene>
    <name evidence="1" type="ORF">EFB08_06565</name>
</gene>
<keyword evidence="2" id="KW-1185">Reference proteome</keyword>
<dbReference type="AlphaFoldDB" id="A0A3M9MUA6"/>